<feature type="region of interest" description="Disordered" evidence="1">
    <location>
        <begin position="56"/>
        <end position="132"/>
    </location>
</feature>
<protein>
    <submittedName>
        <fullName evidence="2">Unannotated protein</fullName>
    </submittedName>
</protein>
<feature type="compositionally biased region" description="Basic and acidic residues" evidence="1">
    <location>
        <begin position="111"/>
        <end position="132"/>
    </location>
</feature>
<evidence type="ECO:0000256" key="1">
    <source>
        <dbReference type="SAM" id="MobiDB-lite"/>
    </source>
</evidence>
<sequence length="132" mass="13258">MFSRKTGIAAGATVAAVGAFAAVGLGTSNPGMAGQTVGQAPVIQTEVQVVRRTIHLRPKPKPHAAPVSGGGTTYAAANPATPTSNYGARAAAPTRASAPSVSTHSSGGHSSENERESGDDNGREHEREGNDD</sequence>
<organism evidence="2">
    <name type="scientific">freshwater metagenome</name>
    <dbReference type="NCBI Taxonomy" id="449393"/>
    <lineage>
        <taxon>unclassified sequences</taxon>
        <taxon>metagenomes</taxon>
        <taxon>ecological metagenomes</taxon>
    </lineage>
</organism>
<feature type="compositionally biased region" description="Low complexity" evidence="1">
    <location>
        <begin position="73"/>
        <end position="110"/>
    </location>
</feature>
<evidence type="ECO:0000313" key="2">
    <source>
        <dbReference type="EMBL" id="CAB4882924.1"/>
    </source>
</evidence>
<name>A0A6J7EP19_9ZZZZ</name>
<dbReference type="AlphaFoldDB" id="A0A6J7EP19"/>
<accession>A0A6J7EP19</accession>
<dbReference type="EMBL" id="CAFBLU010000054">
    <property type="protein sequence ID" value="CAB4882924.1"/>
    <property type="molecule type" value="Genomic_DNA"/>
</dbReference>
<reference evidence="2" key="1">
    <citation type="submission" date="2020-05" db="EMBL/GenBank/DDBJ databases">
        <authorList>
            <person name="Chiriac C."/>
            <person name="Salcher M."/>
            <person name="Ghai R."/>
            <person name="Kavagutti S V."/>
        </authorList>
    </citation>
    <scope>NUCLEOTIDE SEQUENCE</scope>
</reference>
<gene>
    <name evidence="2" type="ORF">UFOPK3444_01614</name>
</gene>
<proteinExistence type="predicted"/>